<reference evidence="1 2" key="1">
    <citation type="submission" date="2020-02" db="EMBL/GenBank/DDBJ databases">
        <authorList>
            <person name="Ferguson B K."/>
        </authorList>
    </citation>
    <scope>NUCLEOTIDE SEQUENCE [LARGE SCALE GENOMIC DNA]</scope>
</reference>
<name>A0A6H5IVW4_9HYME</name>
<keyword evidence="2" id="KW-1185">Reference proteome</keyword>
<protein>
    <submittedName>
        <fullName evidence="1">Uncharacterized protein</fullName>
    </submittedName>
</protein>
<dbReference type="Proteomes" id="UP000479190">
    <property type="component" value="Unassembled WGS sequence"/>
</dbReference>
<gene>
    <name evidence="1" type="ORF">TBRA_LOCUS10769</name>
</gene>
<sequence length="233" mass="26443">MFFILGYIYICSTKARLTMPALRERDAAAAEVQLRCCTCTRVAAARSLSQITSKQIFMPRGMSCDETSWTQCRGLNAIQLLTINSNPCTIAYAAITPATYTIFDSGYLVPPSNSHVFGRAECYRLLPTHRRKRRHTQSKYKPLQPRQVLKLPHLWLCPISALLSPGRSSCASCVRPRTRSQTRTIYMLGHDCLTCVRECSELLRCRTRRGAHPAKTKLTRECLPDIIRLRTCE</sequence>
<organism evidence="1 2">
    <name type="scientific">Trichogramma brassicae</name>
    <dbReference type="NCBI Taxonomy" id="86971"/>
    <lineage>
        <taxon>Eukaryota</taxon>
        <taxon>Metazoa</taxon>
        <taxon>Ecdysozoa</taxon>
        <taxon>Arthropoda</taxon>
        <taxon>Hexapoda</taxon>
        <taxon>Insecta</taxon>
        <taxon>Pterygota</taxon>
        <taxon>Neoptera</taxon>
        <taxon>Endopterygota</taxon>
        <taxon>Hymenoptera</taxon>
        <taxon>Apocrita</taxon>
        <taxon>Proctotrupomorpha</taxon>
        <taxon>Chalcidoidea</taxon>
        <taxon>Trichogrammatidae</taxon>
        <taxon>Trichogramma</taxon>
    </lineage>
</organism>
<evidence type="ECO:0000313" key="1">
    <source>
        <dbReference type="EMBL" id="CAB0039007.1"/>
    </source>
</evidence>
<dbReference type="EMBL" id="CADCXV010000932">
    <property type="protein sequence ID" value="CAB0039007.1"/>
    <property type="molecule type" value="Genomic_DNA"/>
</dbReference>
<proteinExistence type="predicted"/>
<dbReference type="AlphaFoldDB" id="A0A6H5IVW4"/>
<accession>A0A6H5IVW4</accession>
<evidence type="ECO:0000313" key="2">
    <source>
        <dbReference type="Proteomes" id="UP000479190"/>
    </source>
</evidence>